<reference evidence="13" key="1">
    <citation type="submission" date="2021-01" db="EMBL/GenBank/DDBJ databases">
        <title>Whole genome shotgun sequence of Catellatospora methionotrophica NBRC 14553.</title>
        <authorList>
            <person name="Komaki H."/>
            <person name="Tamura T."/>
        </authorList>
    </citation>
    <scope>NUCLEOTIDE SEQUENCE</scope>
    <source>
        <strain evidence="13">NBRC 14553</strain>
    </source>
</reference>
<evidence type="ECO:0000256" key="5">
    <source>
        <dbReference type="ARBA" id="ARBA00022989"/>
    </source>
</evidence>
<feature type="domain" description="Fibronectin type-III" evidence="12">
    <location>
        <begin position="601"/>
        <end position="686"/>
    </location>
</feature>
<comment type="subcellular location">
    <subcellularLocation>
        <location evidence="1">Golgi apparatus membrane</location>
        <topology evidence="1">Single-pass type II membrane protein</topology>
    </subcellularLocation>
</comment>
<dbReference type="GO" id="GO:0004559">
    <property type="term" value="F:alpha-mannosidase activity"/>
    <property type="evidence" value="ECO:0007669"/>
    <property type="project" value="TreeGrafter"/>
</dbReference>
<dbReference type="CDD" id="cd00063">
    <property type="entry name" value="FN3"/>
    <property type="match status" value="2"/>
</dbReference>
<keyword evidence="10" id="KW-0732">Signal</keyword>
<keyword evidence="2" id="KW-0812">Transmembrane</keyword>
<evidence type="ECO:0000259" key="11">
    <source>
        <dbReference type="PROSITE" id="PS50022"/>
    </source>
</evidence>
<evidence type="ECO:0000313" key="13">
    <source>
        <dbReference type="EMBL" id="GIG19204.1"/>
    </source>
</evidence>
<evidence type="ECO:0000256" key="10">
    <source>
        <dbReference type="SAM" id="SignalP"/>
    </source>
</evidence>
<feature type="domain" description="F5/8 type C" evidence="11">
    <location>
        <begin position="673"/>
        <end position="826"/>
    </location>
</feature>
<name>A0A8J3PJU9_9ACTN</name>
<dbReference type="InterPro" id="IPR003961">
    <property type="entry name" value="FN3_dom"/>
</dbReference>
<dbReference type="InterPro" id="IPR008979">
    <property type="entry name" value="Galactose-bd-like_sf"/>
</dbReference>
<evidence type="ECO:0000256" key="3">
    <source>
        <dbReference type="ARBA" id="ARBA00022801"/>
    </source>
</evidence>
<evidence type="ECO:0000256" key="6">
    <source>
        <dbReference type="ARBA" id="ARBA00023034"/>
    </source>
</evidence>
<keyword evidence="9" id="KW-0624">Polysaccharide degradation</keyword>
<dbReference type="Pfam" id="PF00041">
    <property type="entry name" value="fn3"/>
    <property type="match status" value="2"/>
</dbReference>
<dbReference type="SUPFAM" id="SSF49785">
    <property type="entry name" value="Galactose-binding domain-like"/>
    <property type="match status" value="2"/>
</dbReference>
<evidence type="ECO:0000256" key="4">
    <source>
        <dbReference type="ARBA" id="ARBA00022968"/>
    </source>
</evidence>
<evidence type="ECO:0000259" key="12">
    <source>
        <dbReference type="PROSITE" id="PS50853"/>
    </source>
</evidence>
<keyword evidence="9" id="KW-0119">Carbohydrate metabolism</keyword>
<gene>
    <name evidence="13" type="ORF">Cme02nite_75360</name>
</gene>
<evidence type="ECO:0000256" key="7">
    <source>
        <dbReference type="ARBA" id="ARBA00023136"/>
    </source>
</evidence>
<dbReference type="Proteomes" id="UP000660339">
    <property type="component" value="Unassembled WGS sequence"/>
</dbReference>
<feature type="domain" description="Fibronectin type-III" evidence="12">
    <location>
        <begin position="364"/>
        <end position="453"/>
    </location>
</feature>
<dbReference type="EMBL" id="BONJ01000050">
    <property type="protein sequence ID" value="GIG19204.1"/>
    <property type="molecule type" value="Genomic_DNA"/>
</dbReference>
<comment type="caution">
    <text evidence="13">The sequence shown here is derived from an EMBL/GenBank/DDBJ whole genome shotgun (WGS) entry which is preliminary data.</text>
</comment>
<sequence length="826" mass="85624">MSVWARPLRVVLAALMVAAGLTAAPQGASAADPPPSPNVHVFYYSWYGNPATYGQYRHWQQGGHTPPADVGANLYPKLGAYDSGDYAGAVAQHMQWIRQSGAGVLVYSWWGQNSYEDNLATGVLAAAAAQGLKVAWHLEPYAGRTAASTVADINYLNTRYGASPAYYRDAAHGNRPAFYVFESLLISDWSAIAPLKSSNIILAQTTDTSKVAGFGGMYTYDGIAGSTAPGWANASAFCKANGLVWAPSVAPGYLDDRAVPGNTTPTVGRANGATYDLQWNNALNPATGGLPDWVSITSFNEWHEGSSIEPAHATPPAGFGYQTFDGAYGLTGAAAETAYLTRTRYWATEFANRSGPGDVVPPTVPGNLTVTGKTSTSVSLSWTASTDNVAVVGYTVYQELGAVDNVVASPTGTSVTLNGLTPATAYSYYVRARDAAGAISGPSNTVTATTDPASPTVNLALNRPAVASSGNGGFPPGNAVDGNAGSYWESANNAFPQTLTVDLGGAQPVSRVALKLPPGWGARTQQIAVHGSTDGVTWQPLSAASGRLFDPATANTVTIPATATVRYVRLTITSNTGWPAGQISEFEVYGGGTVDTQPPSAPGNLTVTAKTQTTVSLSWTASTDNVGVTGYRVLRNGTQVGTASGTSYTVSGLAPGSAHTFTVTAQDGAGLVSGPSNAVTVTTDPAGNVNLAAGRPTAESGHVQSYGSGNITDGNRDTYWESPNNAWPQWAQVDLGSSTALSRLVLKLPAPASWATRSQTLSVLGSDDGITWRTLVPSGTYTFNPATGNTVTLTFAVTPTRHVRVVVTGNTGWPAGQLSELEAYAS</sequence>
<dbReference type="Pfam" id="PF00754">
    <property type="entry name" value="F5_F8_type_C"/>
    <property type="match status" value="1"/>
</dbReference>
<evidence type="ECO:0000256" key="8">
    <source>
        <dbReference type="ARBA" id="ARBA00023295"/>
    </source>
</evidence>
<keyword evidence="8" id="KW-0326">Glycosidase</keyword>
<keyword evidence="7" id="KW-0472">Membrane</keyword>
<keyword evidence="3" id="KW-0378">Hydrolase</keyword>
<dbReference type="Pfam" id="PF22633">
    <property type="entry name" value="F5_F8_type_C_2"/>
    <property type="match status" value="1"/>
</dbReference>
<dbReference type="Pfam" id="PF16317">
    <property type="entry name" value="Glyco_hydro_99"/>
    <property type="match status" value="1"/>
</dbReference>
<dbReference type="InterPro" id="IPR026071">
    <property type="entry name" value="Glyco_Hydrolase_99"/>
</dbReference>
<dbReference type="SMART" id="SM00060">
    <property type="entry name" value="FN3"/>
    <property type="match status" value="2"/>
</dbReference>
<dbReference type="GO" id="GO:0000272">
    <property type="term" value="P:polysaccharide catabolic process"/>
    <property type="evidence" value="ECO:0007669"/>
    <property type="project" value="UniProtKB-KW"/>
</dbReference>
<keyword evidence="4" id="KW-0735">Signal-anchor</keyword>
<dbReference type="PROSITE" id="PS50853">
    <property type="entry name" value="FN3"/>
    <property type="match status" value="2"/>
</dbReference>
<dbReference type="InterPro" id="IPR000421">
    <property type="entry name" value="FA58C"/>
</dbReference>
<feature type="signal peptide" evidence="10">
    <location>
        <begin position="1"/>
        <end position="30"/>
    </location>
</feature>
<evidence type="ECO:0000256" key="9">
    <source>
        <dbReference type="ARBA" id="ARBA00023326"/>
    </source>
</evidence>
<dbReference type="CDD" id="cd11574">
    <property type="entry name" value="GH99"/>
    <property type="match status" value="1"/>
</dbReference>
<dbReference type="InterPro" id="IPR013783">
    <property type="entry name" value="Ig-like_fold"/>
</dbReference>
<dbReference type="Gene3D" id="2.60.40.10">
    <property type="entry name" value="Immunoglobulins"/>
    <property type="match status" value="2"/>
</dbReference>
<dbReference type="InterPro" id="IPR036116">
    <property type="entry name" value="FN3_sf"/>
</dbReference>
<dbReference type="RefSeq" id="WP_166384387.1">
    <property type="nucleotide sequence ID" value="NZ_BAAATT010000025.1"/>
</dbReference>
<feature type="domain" description="F5/8 type C" evidence="11">
    <location>
        <begin position="445"/>
        <end position="591"/>
    </location>
</feature>
<protein>
    <submittedName>
        <fullName evidence="13">Uncharacterized protein</fullName>
    </submittedName>
</protein>
<accession>A0A8J3PJU9</accession>
<feature type="chain" id="PRO_5035306122" evidence="10">
    <location>
        <begin position="31"/>
        <end position="826"/>
    </location>
</feature>
<evidence type="ECO:0000313" key="14">
    <source>
        <dbReference type="Proteomes" id="UP000660339"/>
    </source>
</evidence>
<dbReference type="PANTHER" id="PTHR13572">
    <property type="entry name" value="ENDO-ALPHA-1,2-MANNOSIDASE"/>
    <property type="match status" value="1"/>
</dbReference>
<dbReference type="PROSITE" id="PS50022">
    <property type="entry name" value="FA58C_3"/>
    <property type="match status" value="2"/>
</dbReference>
<keyword evidence="5" id="KW-1133">Transmembrane helix</keyword>
<dbReference type="SMART" id="SM00231">
    <property type="entry name" value="FA58C"/>
    <property type="match status" value="2"/>
</dbReference>
<dbReference type="Gene3D" id="3.20.20.80">
    <property type="entry name" value="Glycosidases"/>
    <property type="match status" value="1"/>
</dbReference>
<dbReference type="PANTHER" id="PTHR13572:SF4">
    <property type="entry name" value="RE57134P"/>
    <property type="match status" value="1"/>
</dbReference>
<dbReference type="SUPFAM" id="SSF49265">
    <property type="entry name" value="Fibronectin type III"/>
    <property type="match status" value="2"/>
</dbReference>
<proteinExistence type="predicted"/>
<keyword evidence="6" id="KW-0333">Golgi apparatus</keyword>
<evidence type="ECO:0000256" key="2">
    <source>
        <dbReference type="ARBA" id="ARBA00022692"/>
    </source>
</evidence>
<dbReference type="AlphaFoldDB" id="A0A8J3PJU9"/>
<keyword evidence="14" id="KW-1185">Reference proteome</keyword>
<evidence type="ECO:0000256" key="1">
    <source>
        <dbReference type="ARBA" id="ARBA00004323"/>
    </source>
</evidence>
<organism evidence="13 14">
    <name type="scientific">Catellatospora methionotrophica</name>
    <dbReference type="NCBI Taxonomy" id="121620"/>
    <lineage>
        <taxon>Bacteria</taxon>
        <taxon>Bacillati</taxon>
        <taxon>Actinomycetota</taxon>
        <taxon>Actinomycetes</taxon>
        <taxon>Micromonosporales</taxon>
        <taxon>Micromonosporaceae</taxon>
        <taxon>Catellatospora</taxon>
    </lineage>
</organism>
<dbReference type="Gene3D" id="2.60.120.260">
    <property type="entry name" value="Galactose-binding domain-like"/>
    <property type="match status" value="2"/>
</dbReference>